<dbReference type="OrthoDB" id="7472823at2"/>
<keyword evidence="3" id="KW-1185">Reference proteome</keyword>
<reference evidence="3" key="1">
    <citation type="submission" date="2017-06" db="EMBL/GenBank/DDBJ databases">
        <authorList>
            <person name="Varghese N."/>
            <person name="Submissions S."/>
        </authorList>
    </citation>
    <scope>NUCLEOTIDE SEQUENCE [LARGE SCALE GENOMIC DNA]</scope>
    <source>
        <strain evidence="3">LNB2</strain>
    </source>
</reference>
<accession>A0A239HXL0</accession>
<dbReference type="EMBL" id="FZOS01000019">
    <property type="protein sequence ID" value="SNS85423.1"/>
    <property type="molecule type" value="Genomic_DNA"/>
</dbReference>
<evidence type="ECO:0000313" key="2">
    <source>
        <dbReference type="EMBL" id="SNS85423.1"/>
    </source>
</evidence>
<evidence type="ECO:0008006" key="4">
    <source>
        <dbReference type="Google" id="ProtNLM"/>
    </source>
</evidence>
<dbReference type="AlphaFoldDB" id="A0A239HXL0"/>
<evidence type="ECO:0000256" key="1">
    <source>
        <dbReference type="SAM" id="SignalP"/>
    </source>
</evidence>
<dbReference type="Proteomes" id="UP000198281">
    <property type="component" value="Unassembled WGS sequence"/>
</dbReference>
<feature type="chain" id="PRO_5013326015" description="Lipoprotein" evidence="1">
    <location>
        <begin position="20"/>
        <end position="119"/>
    </location>
</feature>
<evidence type="ECO:0000313" key="3">
    <source>
        <dbReference type="Proteomes" id="UP000198281"/>
    </source>
</evidence>
<protein>
    <recommendedName>
        <fullName evidence="4">Lipoprotein</fullName>
    </recommendedName>
</protein>
<proteinExistence type="predicted"/>
<sequence length="119" mass="12419">MLRPFLTVALLALPLAACGKPAPEGGAEVTNIVVPAGDYAERLRGMGDNERNAVFYRAIHDAGRPCQQVKHGAAIPDVGGQPAWTATCEDNSRWVIILGKEGIAQVASAAELEAAGKAK</sequence>
<name>A0A239HXL0_9SPHN</name>
<organism evidence="2 3">
    <name type="scientific">Edaphosphingomonas laterariae</name>
    <dbReference type="NCBI Taxonomy" id="861865"/>
    <lineage>
        <taxon>Bacteria</taxon>
        <taxon>Pseudomonadati</taxon>
        <taxon>Pseudomonadota</taxon>
        <taxon>Alphaproteobacteria</taxon>
        <taxon>Sphingomonadales</taxon>
        <taxon>Rhizorhabdaceae</taxon>
        <taxon>Edaphosphingomonas</taxon>
    </lineage>
</organism>
<gene>
    <name evidence="2" type="ORF">SAMN06295912_11962</name>
</gene>
<dbReference type="RefSeq" id="WP_089220492.1">
    <property type="nucleotide sequence ID" value="NZ_FZOS01000019.1"/>
</dbReference>
<keyword evidence="1" id="KW-0732">Signal</keyword>
<feature type="signal peptide" evidence="1">
    <location>
        <begin position="1"/>
        <end position="19"/>
    </location>
</feature>